<dbReference type="InterPro" id="IPR017941">
    <property type="entry name" value="Rieske_2Fe-2S"/>
</dbReference>
<dbReference type="EMBL" id="QEKO01000003">
    <property type="protein sequence ID" value="PVY61654.1"/>
    <property type="molecule type" value="Genomic_DNA"/>
</dbReference>
<dbReference type="GO" id="GO:0004497">
    <property type="term" value="F:monooxygenase activity"/>
    <property type="evidence" value="ECO:0007669"/>
    <property type="project" value="UniProtKB-KW"/>
</dbReference>
<feature type="region of interest" description="Disordered" evidence="6">
    <location>
        <begin position="370"/>
        <end position="389"/>
    </location>
</feature>
<evidence type="ECO:0000259" key="7">
    <source>
        <dbReference type="PROSITE" id="PS51296"/>
    </source>
</evidence>
<dbReference type="Gene3D" id="2.102.10.10">
    <property type="entry name" value="Rieske [2Fe-2S] iron-sulphur domain"/>
    <property type="match status" value="1"/>
</dbReference>
<dbReference type="Proteomes" id="UP000246145">
    <property type="component" value="Unassembled WGS sequence"/>
</dbReference>
<dbReference type="SUPFAM" id="SSF55961">
    <property type="entry name" value="Bet v1-like"/>
    <property type="match status" value="1"/>
</dbReference>
<sequence>MTLPSSPVLQALKKSASSMANRNTPFVYNEWYVAAFAQEVSREFLPRILLGKRVMLFRTETGQAVALSDRCAHRAYPLSLGKLDGDTIVCGYHGFRFNTEGNCIEVPSSSKCPKDLGVARYKVAERGPLVWIWMGDPDQADESRLPEHEWLCDESAWATSSGYFNLQSNYVSMHENLLDLTHLSFLHAATFGTPDYARAEFRSEISQGYFALHRDVVPTTLPALWAKPTGLEGCATAARIVKSEFKSPAFHQVNVSFYDSKLAEQDRRVSRIKTAHILTPQTNSSCHYFIVHGRDFGLEDDAITGFMHENLFKAFQEDVDGMAALEQVWETTDPDDMYEISVVSDGPSVAMRRYLKQRADAEAAARALPNASVQTVSTAETPSRKAETA</sequence>
<dbReference type="InterPro" id="IPR036922">
    <property type="entry name" value="Rieske_2Fe-2S_sf"/>
</dbReference>
<keyword evidence="8" id="KW-0808">Transferase</keyword>
<keyword evidence="9" id="KW-1185">Reference proteome</keyword>
<organism evidence="8 9">
    <name type="scientific">Pusillimonas noertemannii</name>
    <dbReference type="NCBI Taxonomy" id="305977"/>
    <lineage>
        <taxon>Bacteria</taxon>
        <taxon>Pseudomonadati</taxon>
        <taxon>Pseudomonadota</taxon>
        <taxon>Betaproteobacteria</taxon>
        <taxon>Burkholderiales</taxon>
        <taxon>Alcaligenaceae</taxon>
        <taxon>Pusillimonas</taxon>
    </lineage>
</organism>
<proteinExistence type="predicted"/>
<keyword evidence="4" id="KW-0408">Iron</keyword>
<dbReference type="GO" id="GO:0051537">
    <property type="term" value="F:2 iron, 2 sulfur cluster binding"/>
    <property type="evidence" value="ECO:0007669"/>
    <property type="project" value="UniProtKB-KW"/>
</dbReference>
<dbReference type="AlphaFoldDB" id="A0A2U1CKZ3"/>
<dbReference type="InterPro" id="IPR050584">
    <property type="entry name" value="Cholesterol_7-desaturase"/>
</dbReference>
<dbReference type="GO" id="GO:0008168">
    <property type="term" value="F:methyltransferase activity"/>
    <property type="evidence" value="ECO:0007669"/>
    <property type="project" value="UniProtKB-KW"/>
</dbReference>
<evidence type="ECO:0000256" key="6">
    <source>
        <dbReference type="SAM" id="MobiDB-lite"/>
    </source>
</evidence>
<dbReference type="STRING" id="1231391.GCA_000308195_00492"/>
<evidence type="ECO:0000313" key="9">
    <source>
        <dbReference type="Proteomes" id="UP000246145"/>
    </source>
</evidence>
<keyword evidence="1" id="KW-0001">2Fe-2S</keyword>
<reference evidence="8 9" key="1">
    <citation type="submission" date="2018-04" db="EMBL/GenBank/DDBJ databases">
        <title>Genomic Encyclopedia of Type Strains, Phase IV (KMG-IV): sequencing the most valuable type-strain genomes for metagenomic binning, comparative biology and taxonomic classification.</title>
        <authorList>
            <person name="Goeker M."/>
        </authorList>
    </citation>
    <scope>NUCLEOTIDE SEQUENCE [LARGE SCALE GENOMIC DNA]</scope>
    <source>
        <strain evidence="8 9">DSM 10065</strain>
    </source>
</reference>
<dbReference type="GO" id="GO:0032259">
    <property type="term" value="P:methylation"/>
    <property type="evidence" value="ECO:0007669"/>
    <property type="project" value="UniProtKB-KW"/>
</dbReference>
<evidence type="ECO:0000256" key="4">
    <source>
        <dbReference type="ARBA" id="ARBA00023004"/>
    </source>
</evidence>
<keyword evidence="8" id="KW-0489">Methyltransferase</keyword>
<dbReference type="PROSITE" id="PS51296">
    <property type="entry name" value="RIESKE"/>
    <property type="match status" value="1"/>
</dbReference>
<name>A0A2U1CKZ3_9BURK</name>
<dbReference type="RefSeq" id="WP_116518676.1">
    <property type="nucleotide sequence ID" value="NZ_JACCEX010000003.1"/>
</dbReference>
<keyword evidence="2" id="KW-0479">Metal-binding</keyword>
<evidence type="ECO:0000313" key="8">
    <source>
        <dbReference type="EMBL" id="PVY61654.1"/>
    </source>
</evidence>
<feature type="domain" description="Rieske" evidence="7">
    <location>
        <begin position="31"/>
        <end position="132"/>
    </location>
</feature>
<evidence type="ECO:0000256" key="2">
    <source>
        <dbReference type="ARBA" id="ARBA00022723"/>
    </source>
</evidence>
<keyword evidence="8" id="KW-0503">Monooxygenase</keyword>
<dbReference type="PANTHER" id="PTHR21266">
    <property type="entry name" value="IRON-SULFUR DOMAIN CONTAINING PROTEIN"/>
    <property type="match status" value="1"/>
</dbReference>
<dbReference type="SUPFAM" id="SSF50022">
    <property type="entry name" value="ISP domain"/>
    <property type="match status" value="1"/>
</dbReference>
<dbReference type="PANTHER" id="PTHR21266:SF60">
    <property type="entry name" value="3-KETOSTEROID-9-ALPHA-MONOOXYGENASE, OXYGENASE COMPONENT"/>
    <property type="match status" value="1"/>
</dbReference>
<keyword evidence="3" id="KW-0560">Oxidoreductase</keyword>
<comment type="caution">
    <text evidence="8">The sequence shown here is derived from an EMBL/GenBank/DDBJ whole genome shotgun (WGS) entry which is preliminary data.</text>
</comment>
<dbReference type="Gene3D" id="3.90.380.10">
    <property type="entry name" value="Naphthalene 1,2-dioxygenase Alpha Subunit, Chain A, domain 1"/>
    <property type="match status" value="1"/>
</dbReference>
<dbReference type="Pfam" id="PF19112">
    <property type="entry name" value="VanA_C"/>
    <property type="match status" value="1"/>
</dbReference>
<dbReference type="GO" id="GO:0046872">
    <property type="term" value="F:metal ion binding"/>
    <property type="evidence" value="ECO:0007669"/>
    <property type="project" value="UniProtKB-KW"/>
</dbReference>
<dbReference type="Pfam" id="PF00355">
    <property type="entry name" value="Rieske"/>
    <property type="match status" value="1"/>
</dbReference>
<keyword evidence="5" id="KW-0411">Iron-sulfur</keyword>
<feature type="compositionally biased region" description="Polar residues" evidence="6">
    <location>
        <begin position="372"/>
        <end position="381"/>
    </location>
</feature>
<evidence type="ECO:0000256" key="1">
    <source>
        <dbReference type="ARBA" id="ARBA00022714"/>
    </source>
</evidence>
<dbReference type="OrthoDB" id="9790995at2"/>
<dbReference type="InterPro" id="IPR044043">
    <property type="entry name" value="VanA_C_cat"/>
</dbReference>
<gene>
    <name evidence="8" type="ORF">C7440_2384</name>
</gene>
<evidence type="ECO:0000256" key="5">
    <source>
        <dbReference type="ARBA" id="ARBA00023014"/>
    </source>
</evidence>
<evidence type="ECO:0000256" key="3">
    <source>
        <dbReference type="ARBA" id="ARBA00023002"/>
    </source>
</evidence>
<protein>
    <submittedName>
        <fullName evidence="8">Vanillate O-demethylase monooxygenase subunit</fullName>
    </submittedName>
</protein>
<accession>A0A2U1CKZ3</accession>